<reference evidence="4" key="1">
    <citation type="submission" date="2025-08" db="UniProtKB">
        <authorList>
            <consortium name="RefSeq"/>
        </authorList>
    </citation>
    <scope>IDENTIFICATION</scope>
</reference>
<feature type="compositionally biased region" description="Pro residues" evidence="1">
    <location>
        <begin position="264"/>
        <end position="294"/>
    </location>
</feature>
<feature type="compositionally biased region" description="Low complexity" evidence="1">
    <location>
        <begin position="229"/>
        <end position="258"/>
    </location>
</feature>
<feature type="compositionally biased region" description="Low complexity" evidence="1">
    <location>
        <begin position="62"/>
        <end position="74"/>
    </location>
</feature>
<gene>
    <name evidence="4" type="primary">TLNRD1</name>
</gene>
<protein>
    <submittedName>
        <fullName evidence="4">Talin rod domain-containing protein 1</fullName>
    </submittedName>
</protein>
<feature type="compositionally biased region" description="Pro residues" evidence="1">
    <location>
        <begin position="75"/>
        <end position="94"/>
    </location>
</feature>
<dbReference type="RefSeq" id="XP_060035575.1">
    <property type="nucleotide sequence ID" value="XM_060179592.1"/>
</dbReference>
<dbReference type="Proteomes" id="UP001652624">
    <property type="component" value="Chromosome 20"/>
</dbReference>
<evidence type="ECO:0000313" key="4">
    <source>
        <dbReference type="RefSeq" id="XP_060035575.1"/>
    </source>
</evidence>
<name>A0ABM3WG83_ERIEU</name>
<organism evidence="3 4">
    <name type="scientific">Erinaceus europaeus</name>
    <name type="common">Western European hedgehog</name>
    <dbReference type="NCBI Taxonomy" id="9365"/>
    <lineage>
        <taxon>Eukaryota</taxon>
        <taxon>Metazoa</taxon>
        <taxon>Chordata</taxon>
        <taxon>Craniata</taxon>
        <taxon>Vertebrata</taxon>
        <taxon>Euteleostomi</taxon>
        <taxon>Mammalia</taxon>
        <taxon>Eutheria</taxon>
        <taxon>Laurasiatheria</taxon>
        <taxon>Eulipotyphla</taxon>
        <taxon>Erinaceidae</taxon>
        <taxon>Erinaceinae</taxon>
        <taxon>Erinaceus</taxon>
    </lineage>
</organism>
<keyword evidence="3" id="KW-1185">Reference proteome</keyword>
<evidence type="ECO:0000259" key="2">
    <source>
        <dbReference type="Pfam" id="PF21896"/>
    </source>
</evidence>
<dbReference type="Pfam" id="PF21896">
    <property type="entry name" value="Talin_IBS2B"/>
    <property type="match status" value="1"/>
</dbReference>
<feature type="domain" description="Talin IBS2B" evidence="2">
    <location>
        <begin position="471"/>
        <end position="557"/>
    </location>
</feature>
<evidence type="ECO:0000313" key="3">
    <source>
        <dbReference type="Proteomes" id="UP001652624"/>
    </source>
</evidence>
<feature type="compositionally biased region" description="Polar residues" evidence="1">
    <location>
        <begin position="1"/>
        <end position="18"/>
    </location>
</feature>
<dbReference type="InterPro" id="IPR042799">
    <property type="entry name" value="TLNRD1"/>
</dbReference>
<accession>A0ABM3WG83</accession>
<feature type="compositionally biased region" description="Low complexity" evidence="1">
    <location>
        <begin position="133"/>
        <end position="154"/>
    </location>
</feature>
<dbReference type="PANTHER" id="PTHR47133:SF1">
    <property type="entry name" value="TALIN ROD DOMAIN-CONTAINING PROTEIN 1"/>
    <property type="match status" value="1"/>
</dbReference>
<feature type="compositionally biased region" description="Gly residues" evidence="1">
    <location>
        <begin position="95"/>
        <end position="109"/>
    </location>
</feature>
<feature type="compositionally biased region" description="Low complexity" evidence="1">
    <location>
        <begin position="295"/>
        <end position="309"/>
    </location>
</feature>
<dbReference type="Gene3D" id="1.20.120.230">
    <property type="entry name" value="Alpha-catenin/vinculin-like"/>
    <property type="match status" value="1"/>
</dbReference>
<dbReference type="GeneID" id="132534891"/>
<feature type="compositionally biased region" description="Basic and acidic residues" evidence="1">
    <location>
        <begin position="197"/>
        <end position="207"/>
    </location>
</feature>
<feature type="region of interest" description="Disordered" evidence="1">
    <location>
        <begin position="1"/>
        <end position="323"/>
    </location>
</feature>
<evidence type="ECO:0000256" key="1">
    <source>
        <dbReference type="SAM" id="MobiDB-lite"/>
    </source>
</evidence>
<dbReference type="PANTHER" id="PTHR47133">
    <property type="entry name" value="TALIN ROD DOMAIN-CONTAINING PROTEIN 1"/>
    <property type="match status" value="1"/>
</dbReference>
<sequence length="648" mass="66421">MGSRQGSPPDATSWTTGRYSHLLTPRATIGDPEWPPRTFDTGVPVRKGGGQSSGPGTRKVSLRPPAAAATLPARSPVPPPTLAPPLPQAEPPPGRGAGGIRGGARGGSGVTPHKAPRGGDGTRRPKPATLSGRVPRPAWTRPPARRAPFPAADRYPGRPPAPPAPQGRSCAPRASPGRGDPAADRAPPRTGRRRKEGKKERKEDNSQRPRRPCPCARPAPPAPRRTRCRAAGPCAAGAHSAGSMASGAGRTSGEAAALGGPGSPAAPGPPEPPAALPGPAGPSEPLEPPGPAEPLGPSEPLEPPGALGPAEPPGPCAPSGPGAQARRRLVAVCEQSKGRMQLAAELLLLSSEARPVLADGAESFEQCRDALIARTKGLSILTHAVQTQLNMGRLAEAAERLRELAELVVALTERAAHAAYLAAVATPGALPAQPGLVDRYRVARCRLEVEQGCAVLRATPLAELAPPLLLEVSQGLSRSLRALAEACARAAQRARDRFAREHFRRGVRCVSAGGAALLGCVRELKAAPSERARARCALFCGPLLQAVGALAAFAAEPQFLGRPAALGAPGRAVQTAVLGGAMSVVSAAVLLTQGLRDLALLPAGGARMAELRERLRHAACAVAEGCTLLTQALRDRCSPRTLPAGAGD</sequence>
<dbReference type="InterPro" id="IPR054082">
    <property type="entry name" value="Talin_IBS2B"/>
</dbReference>
<dbReference type="Gene3D" id="1.20.1420.10">
    <property type="entry name" value="Talin, central domain"/>
    <property type="match status" value="1"/>
</dbReference>
<proteinExistence type="predicted"/>